<feature type="active site" evidence="9 10">
    <location>
        <position position="878"/>
    </location>
</feature>
<evidence type="ECO:0000256" key="3">
    <source>
        <dbReference type="ARBA" id="ARBA00022670"/>
    </source>
</evidence>
<dbReference type="SUPFAM" id="SSF88697">
    <property type="entry name" value="PUA domain-like"/>
    <property type="match status" value="2"/>
</dbReference>
<comment type="induction">
    <text evidence="9">By heat shock.</text>
</comment>
<dbReference type="EC" id="3.4.21.53" evidence="9"/>
<dbReference type="Gene3D" id="1.20.58.1480">
    <property type="match status" value="1"/>
</dbReference>
<dbReference type="Pfam" id="PF05362">
    <property type="entry name" value="Lon_C"/>
    <property type="match status" value="2"/>
</dbReference>
<dbReference type="GO" id="GO:0004252">
    <property type="term" value="F:serine-type endopeptidase activity"/>
    <property type="evidence" value="ECO:0007669"/>
    <property type="project" value="UniProtKB-EC"/>
</dbReference>
<dbReference type="InterPro" id="IPR004815">
    <property type="entry name" value="Lon_bac/euk-typ"/>
</dbReference>
<dbReference type="PANTHER" id="PTHR43718">
    <property type="entry name" value="LON PROTEASE"/>
    <property type="match status" value="1"/>
</dbReference>
<feature type="compositionally biased region" description="Acidic residues" evidence="12">
    <location>
        <begin position="116"/>
        <end position="141"/>
    </location>
</feature>
<dbReference type="PROSITE" id="PS51786">
    <property type="entry name" value="LON_PROTEOLYTIC"/>
    <property type="match status" value="1"/>
</dbReference>
<keyword evidence="16" id="KW-1185">Reference proteome</keyword>
<dbReference type="SMART" id="SM00382">
    <property type="entry name" value="AAA"/>
    <property type="match status" value="1"/>
</dbReference>
<evidence type="ECO:0000256" key="9">
    <source>
        <dbReference type="HAMAP-Rule" id="MF_01973"/>
    </source>
</evidence>
<evidence type="ECO:0000256" key="5">
    <source>
        <dbReference type="ARBA" id="ARBA00022801"/>
    </source>
</evidence>
<feature type="domain" description="Lon proteolytic" evidence="13">
    <location>
        <begin position="761"/>
        <end position="972"/>
    </location>
</feature>
<dbReference type="Pfam" id="PF22667">
    <property type="entry name" value="Lon_lid"/>
    <property type="match status" value="1"/>
</dbReference>
<keyword evidence="5 9" id="KW-0378">Hydrolase</keyword>
<dbReference type="InterPro" id="IPR015947">
    <property type="entry name" value="PUA-like_sf"/>
</dbReference>
<evidence type="ECO:0000256" key="6">
    <source>
        <dbReference type="ARBA" id="ARBA00022825"/>
    </source>
</evidence>
<dbReference type="PRINTS" id="PR00830">
    <property type="entry name" value="ENDOLAPTASE"/>
</dbReference>
<dbReference type="InterPro" id="IPR046336">
    <property type="entry name" value="Lon_prtase_N_sf"/>
</dbReference>
<feature type="compositionally biased region" description="Acidic residues" evidence="12">
    <location>
        <begin position="162"/>
        <end position="176"/>
    </location>
</feature>
<feature type="binding site" evidence="9">
    <location>
        <begin position="470"/>
        <end position="477"/>
    </location>
    <ligand>
        <name>ATP</name>
        <dbReference type="ChEBI" id="CHEBI:30616"/>
    </ligand>
</feature>
<dbReference type="Pfam" id="PF02190">
    <property type="entry name" value="LON_substr_bdg"/>
    <property type="match status" value="1"/>
</dbReference>
<keyword evidence="8 9" id="KW-0346">Stress response</keyword>
<organism evidence="15 16">
    <name type="scientific">Candidatus Haliotispira prima</name>
    <dbReference type="NCBI Taxonomy" id="3034016"/>
    <lineage>
        <taxon>Bacteria</taxon>
        <taxon>Pseudomonadati</taxon>
        <taxon>Spirochaetota</taxon>
        <taxon>Spirochaetia</taxon>
        <taxon>Spirochaetales</taxon>
        <taxon>Spirochaetaceae</taxon>
        <taxon>Candidatus Haliotispira</taxon>
    </lineage>
</organism>
<dbReference type="NCBIfam" id="TIGR00763">
    <property type="entry name" value="lon"/>
    <property type="match status" value="1"/>
</dbReference>
<feature type="active site" evidence="9 10">
    <location>
        <position position="921"/>
    </location>
</feature>
<dbReference type="InterPro" id="IPR003111">
    <property type="entry name" value="Lon_prtase_N"/>
</dbReference>
<dbReference type="InterPro" id="IPR027065">
    <property type="entry name" value="Lon_Prtase"/>
</dbReference>
<name>A0ABY8MDQ0_9SPIO</name>
<dbReference type="RefSeq" id="WP_326926237.1">
    <property type="nucleotide sequence ID" value="NZ_CP123443.1"/>
</dbReference>
<dbReference type="InterPro" id="IPR054594">
    <property type="entry name" value="Lon_lid"/>
</dbReference>
<feature type="region of interest" description="Disordered" evidence="12">
    <location>
        <begin position="66"/>
        <end position="176"/>
    </location>
</feature>
<dbReference type="InterPro" id="IPR020568">
    <property type="entry name" value="Ribosomal_Su5_D2-typ_SF"/>
</dbReference>
<evidence type="ECO:0000259" key="13">
    <source>
        <dbReference type="PROSITE" id="PS51786"/>
    </source>
</evidence>
<dbReference type="InterPro" id="IPR003593">
    <property type="entry name" value="AAA+_ATPase"/>
</dbReference>
<proteinExistence type="evidence at transcript level"/>
<dbReference type="SUPFAM" id="SSF52540">
    <property type="entry name" value="P-loop containing nucleoside triphosphate hydrolases"/>
    <property type="match status" value="1"/>
</dbReference>
<feature type="region of interest" description="Disordered" evidence="12">
    <location>
        <begin position="686"/>
        <end position="720"/>
    </location>
</feature>
<keyword evidence="4 9" id="KW-0547">Nucleotide-binding</keyword>
<evidence type="ECO:0000259" key="14">
    <source>
        <dbReference type="PROSITE" id="PS51787"/>
    </source>
</evidence>
<evidence type="ECO:0000313" key="15">
    <source>
        <dbReference type="EMBL" id="WGK68072.1"/>
    </source>
</evidence>
<evidence type="ECO:0000256" key="8">
    <source>
        <dbReference type="ARBA" id="ARBA00023016"/>
    </source>
</evidence>
<dbReference type="InterPro" id="IPR027417">
    <property type="entry name" value="P-loop_NTPase"/>
</dbReference>
<keyword evidence="3 9" id="KW-0645">Protease</keyword>
<comment type="catalytic activity">
    <reaction evidence="9 10">
        <text>Hydrolysis of proteins in presence of ATP.</text>
        <dbReference type="EC" id="3.4.21.53"/>
    </reaction>
</comment>
<evidence type="ECO:0000256" key="7">
    <source>
        <dbReference type="ARBA" id="ARBA00022840"/>
    </source>
</evidence>
<feature type="compositionally biased region" description="Basic and acidic residues" evidence="12">
    <location>
        <begin position="76"/>
        <end position="102"/>
    </location>
</feature>
<gene>
    <name evidence="9 15" type="primary">lon</name>
    <name evidence="15" type="ORF">P0082_06205</name>
</gene>
<comment type="subcellular location">
    <subcellularLocation>
        <location evidence="1 9">Cytoplasm</location>
    </subcellularLocation>
</comment>
<keyword evidence="6 9" id="KW-0720">Serine protease</keyword>
<feature type="compositionally biased region" description="Basic and acidic residues" evidence="12">
    <location>
        <begin position="703"/>
        <end position="720"/>
    </location>
</feature>
<evidence type="ECO:0000256" key="10">
    <source>
        <dbReference type="PROSITE-ProRule" id="PRU01122"/>
    </source>
</evidence>
<dbReference type="Gene3D" id="3.30.230.10">
    <property type="match status" value="1"/>
</dbReference>
<reference evidence="15 16" key="1">
    <citation type="submission" date="2023-04" db="EMBL/GenBank/DDBJ databases">
        <title>Spirochaete genome identified in red abalone sample constitutes a novel genus.</title>
        <authorList>
            <person name="Sharma S.P."/>
            <person name="Purcell C.M."/>
            <person name="Hyde J.R."/>
            <person name="Severin A.J."/>
        </authorList>
    </citation>
    <scope>NUCLEOTIDE SEQUENCE [LARGE SCALE GENOMIC DNA]</scope>
    <source>
        <strain evidence="15 16">SP-2023</strain>
    </source>
</reference>
<dbReference type="SUPFAM" id="SSF54211">
    <property type="entry name" value="Ribosomal protein S5 domain 2-like"/>
    <property type="match status" value="1"/>
</dbReference>
<evidence type="ECO:0000256" key="2">
    <source>
        <dbReference type="ARBA" id="ARBA00022490"/>
    </source>
</evidence>
<dbReference type="PROSITE" id="PS01046">
    <property type="entry name" value="LON_SER"/>
    <property type="match status" value="1"/>
</dbReference>
<dbReference type="HAMAP" id="MF_01973">
    <property type="entry name" value="lon_bact"/>
    <property type="match status" value="1"/>
</dbReference>
<dbReference type="Proteomes" id="UP001228690">
    <property type="component" value="Chromosome"/>
</dbReference>
<dbReference type="Gene3D" id="2.30.130.40">
    <property type="entry name" value="LON domain-like"/>
    <property type="match status" value="2"/>
</dbReference>
<dbReference type="InterPro" id="IPR014721">
    <property type="entry name" value="Ribsml_uS5_D2-typ_fold_subgr"/>
</dbReference>
<evidence type="ECO:0000256" key="1">
    <source>
        <dbReference type="ARBA" id="ARBA00004496"/>
    </source>
</evidence>
<keyword evidence="7 9" id="KW-0067">ATP-binding</keyword>
<dbReference type="InterPro" id="IPR027543">
    <property type="entry name" value="Lon_bac"/>
</dbReference>
<dbReference type="Gene3D" id="1.10.8.60">
    <property type="match status" value="1"/>
</dbReference>
<dbReference type="Pfam" id="PF00004">
    <property type="entry name" value="AAA"/>
    <property type="match status" value="1"/>
</dbReference>
<protein>
    <recommendedName>
        <fullName evidence="9">Lon protease</fullName>
        <ecNumber evidence="9">3.4.21.53</ecNumber>
    </recommendedName>
    <alternativeName>
        <fullName evidence="9">ATP-dependent protease La</fullName>
    </alternativeName>
</protein>
<dbReference type="Gene3D" id="1.20.5.5270">
    <property type="match status" value="1"/>
</dbReference>
<dbReference type="PANTHER" id="PTHR43718:SF2">
    <property type="entry name" value="LON PROTEASE HOMOLOG, MITOCHONDRIAL"/>
    <property type="match status" value="1"/>
</dbReference>
<dbReference type="InterPro" id="IPR003959">
    <property type="entry name" value="ATPase_AAA_core"/>
</dbReference>
<keyword evidence="2 9" id="KW-0963">Cytoplasm</keyword>
<dbReference type="EMBL" id="CP123443">
    <property type="protein sequence ID" value="WGK68072.1"/>
    <property type="molecule type" value="Genomic_DNA"/>
</dbReference>
<comment type="function">
    <text evidence="9">ATP-dependent serine protease that mediates the selective degradation of mutant and abnormal proteins as well as certain short-lived regulatory proteins. Required for cellular homeostasis and for survival from DNA damage and developmental changes induced by stress. Degrades polypeptides processively to yield small peptide fragments that are 5 to 10 amino acids long. Binds to DNA in a double-stranded, site-specific manner.</text>
</comment>
<feature type="domain" description="Lon N-terminal" evidence="14">
    <location>
        <begin position="17"/>
        <end position="317"/>
    </location>
</feature>
<comment type="subunit">
    <text evidence="9">Homohexamer. Organized in a ring with a central cavity.</text>
</comment>
<evidence type="ECO:0000313" key="16">
    <source>
        <dbReference type="Proteomes" id="UP001228690"/>
    </source>
</evidence>
<dbReference type="Gene3D" id="3.40.50.300">
    <property type="entry name" value="P-loop containing nucleotide triphosphate hydrolases"/>
    <property type="match status" value="1"/>
</dbReference>
<sequence>MANNEIIIANKDLPSELLIIPMVSKPLFPGIFTPILINEADDIALVEKAYEGDRTIGLVLTRETEEIRPESTNNKSTDKKSPGSRKDPGNDRKKHSEVEKLKTKTKAHVPRPETENGQEEEEEKEDFTDLSEDLEYQEDRDETGQSASGQGKQKPKGFSKEDETDNNSEQGLEYEESQELYDIGTVARISRKINLPDGNINIFITTLKRFRIKLLNSDTYPLLAEVEYLDDILPEKTDELKGLTRALLSEMKRLAENNPLFTEEMRLNMVNIDSPGTIADFTASILNLPREVQQEILEELDVFKRMEHVLIYIKREQDLLNIQRKVAQRINQKIEKSQREYFLREEIKTIKKELGEPSDARSSDAIKFQEKIARLKLSEEVLEQVNSELEKFSLMEPSSAEYTVTRNYLDTIVNLPWDAPKPDRISLKKAERILNRDHYSLEDVKKRILEYLAVRYLKQDARGAIICLVGPPGVGKTSIGKSIARTLERPFYRFSVGGMRDEAEIKGHRRTYVGAMPGKLIQGLKVTKTQTPVFMIDEIDKLGSSYQGDPSSALLEALDPEQNSEFRDHYLDLPFDLSHVLFVTTANTLEGIPSPLLDRMEVIRLSGYILEEKVEIAKRHLIPRSLERHGMSREQISYALPALRGIANGYAREAGMRNYEKALDRIHRKIAYKIGLSELENEEQAGKLGKPKMTDAAPNTQKTAKEVKNGKTTKEKTKEKTKGKKVFPLYPLYGQPIKIEAKDLEEYLKKPHFTLNPQRMVTQPGMVTGLAWTGMGGDTLVIESLELIGRGELKLTGQMGDVMKESAAIAYSVAKNYLGCCGESGLLTEEAQAIRLPNTPAKEVHGEVQGNTIRLPRWAKSEIHLHIPEGATPKDGPSAGITMATCILSLLSGQLVDNNFTMTGELSLTGQVLPIGGLREKTIAAKRYNMKNIIIPQQNLRDLDEIPDYVKKGMRFYPVSEFAQVVALLLPKMTRDFTALRSSPQGKAKVIEPLRF</sequence>
<dbReference type="SMART" id="SM00464">
    <property type="entry name" value="LON"/>
    <property type="match status" value="1"/>
</dbReference>
<dbReference type="InterPro" id="IPR008269">
    <property type="entry name" value="Lon_proteolytic"/>
</dbReference>
<dbReference type="PROSITE" id="PS51787">
    <property type="entry name" value="LON_N"/>
    <property type="match status" value="1"/>
</dbReference>
<dbReference type="CDD" id="cd19500">
    <property type="entry name" value="RecA-like_Lon"/>
    <property type="match status" value="1"/>
</dbReference>
<dbReference type="InterPro" id="IPR008268">
    <property type="entry name" value="Peptidase_S16_AS"/>
</dbReference>
<evidence type="ECO:0000256" key="4">
    <source>
        <dbReference type="ARBA" id="ARBA00022741"/>
    </source>
</evidence>
<accession>A0ABY8MDQ0</accession>
<comment type="similarity">
    <text evidence="9 10 11">Belongs to the peptidase S16 family.</text>
</comment>
<evidence type="ECO:0000256" key="12">
    <source>
        <dbReference type="SAM" id="MobiDB-lite"/>
    </source>
</evidence>
<evidence type="ECO:0000256" key="11">
    <source>
        <dbReference type="RuleBase" id="RU000591"/>
    </source>
</evidence>